<evidence type="ECO:0000313" key="3">
    <source>
        <dbReference type="Proteomes" id="UP000234479"/>
    </source>
</evidence>
<reference evidence="2 3" key="1">
    <citation type="submission" date="2017-12" db="EMBL/GenBank/DDBJ databases">
        <title>The genome sequence of Caulobacter sp. 410.</title>
        <authorList>
            <person name="Gao J."/>
            <person name="Mao X."/>
            <person name="Sun J."/>
        </authorList>
    </citation>
    <scope>NUCLEOTIDE SEQUENCE [LARGE SCALE GENOMIC DNA]</scope>
    <source>
        <strain evidence="2 3">410</strain>
    </source>
</reference>
<evidence type="ECO:0000313" key="2">
    <source>
        <dbReference type="EMBL" id="PLR28248.1"/>
    </source>
</evidence>
<dbReference type="Proteomes" id="UP000234479">
    <property type="component" value="Unassembled WGS sequence"/>
</dbReference>
<dbReference type="PANTHER" id="PTHR36924:SF1">
    <property type="entry name" value="ANTITOXIN HIGA-1"/>
    <property type="match status" value="1"/>
</dbReference>
<dbReference type="EMBL" id="PJRS01000010">
    <property type="protein sequence ID" value="PLR28248.1"/>
    <property type="molecule type" value="Genomic_DNA"/>
</dbReference>
<dbReference type="Gene3D" id="1.10.260.40">
    <property type="entry name" value="lambda repressor-like DNA-binding domains"/>
    <property type="match status" value="1"/>
</dbReference>
<sequence>MNATFLGLDFVSPLPHPGEILREDFMTPMGLTAGALSKAMGLKDRTRIERLTREAQPITPDTALRLERVFGMNAQFWMNLQAQHDLSKAVIERRADLEAIEPLVAA</sequence>
<evidence type="ECO:0000256" key="1">
    <source>
        <dbReference type="ARBA" id="ARBA00023125"/>
    </source>
</evidence>
<dbReference type="OrthoDB" id="3174593at2"/>
<accession>A0A2N5DQB5</accession>
<dbReference type="InterPro" id="IPR013430">
    <property type="entry name" value="Toxin_antidote_HigA"/>
</dbReference>
<organism evidence="2 3">
    <name type="scientific">Caulobacter zeae</name>
    <dbReference type="NCBI Taxonomy" id="2055137"/>
    <lineage>
        <taxon>Bacteria</taxon>
        <taxon>Pseudomonadati</taxon>
        <taxon>Pseudomonadota</taxon>
        <taxon>Alphaproteobacteria</taxon>
        <taxon>Caulobacterales</taxon>
        <taxon>Caulobacteraceae</taxon>
        <taxon>Caulobacter</taxon>
    </lineage>
</organism>
<dbReference type="GO" id="GO:0003677">
    <property type="term" value="F:DNA binding"/>
    <property type="evidence" value="ECO:0007669"/>
    <property type="project" value="UniProtKB-KW"/>
</dbReference>
<keyword evidence="1" id="KW-0238">DNA-binding</keyword>
<dbReference type="PANTHER" id="PTHR36924">
    <property type="entry name" value="ANTITOXIN HIGA-1"/>
    <property type="match status" value="1"/>
</dbReference>
<comment type="caution">
    <text evidence="2">The sequence shown here is derived from an EMBL/GenBank/DDBJ whole genome shotgun (WGS) entry which is preliminary data.</text>
</comment>
<gene>
    <name evidence="2" type="primary">higA</name>
    <name evidence="2" type="ORF">SGCZBJ_04395</name>
</gene>
<name>A0A2N5DQB5_9CAUL</name>
<keyword evidence="3" id="KW-1185">Reference proteome</keyword>
<dbReference type="RefSeq" id="WP_101716801.1">
    <property type="nucleotide sequence ID" value="NZ_PJRS01000010.1"/>
</dbReference>
<proteinExistence type="predicted"/>
<dbReference type="NCBIfam" id="TIGR02607">
    <property type="entry name" value="antidote_HigA"/>
    <property type="match status" value="1"/>
</dbReference>
<dbReference type="InterPro" id="IPR010982">
    <property type="entry name" value="Lambda_DNA-bd_dom_sf"/>
</dbReference>
<dbReference type="SUPFAM" id="SSF47413">
    <property type="entry name" value="lambda repressor-like DNA-binding domains"/>
    <property type="match status" value="1"/>
</dbReference>
<dbReference type="AlphaFoldDB" id="A0A2N5DQB5"/>
<protein>
    <submittedName>
        <fullName evidence="2">Addiction module antidote protein, HigA family</fullName>
    </submittedName>
</protein>